<evidence type="ECO:0000313" key="2">
    <source>
        <dbReference type="Proteomes" id="UP001165080"/>
    </source>
</evidence>
<protein>
    <submittedName>
        <fullName evidence="1">Uncharacterized protein</fullName>
    </submittedName>
</protein>
<gene>
    <name evidence="1" type="primary">PLESTB000973</name>
    <name evidence="1" type="ORF">PLESTB_000579700</name>
</gene>
<dbReference type="AlphaFoldDB" id="A0A9W6BI79"/>
<proteinExistence type="predicted"/>
<sequence>MAAACCSSGSKRLRSTTAQLPPTINTKASRLTVSRHNHLKSPRYYTCTACAYEIIAVRRSVKLMLRNRLLSVPRRKDSVGTCNFLEYSTNMYRCLGKLNSGCRPVSAACLRNPSRRRVALCLAQQDGEQGAPSPMPATASSEDDHRYTLGHYYGSTKPVSEVKQLDHAKRRRDRVVAEIVEAGRRQGLAEQLLRDNLDKLEALLPELTPDVNKMRAADWAKLAKDVNKVATMLVVIKTLYPGANVGRIVGKAPRLLLKSPEAVQADAEVVRRVLSSAPNPDAIVEEVPYLMDPAALAQSLANVSRWYNTRDPVSMISRNPKLLLNVEEADLEADPLYGELTTAG</sequence>
<dbReference type="EMBL" id="BRXU01000005">
    <property type="protein sequence ID" value="GLC52072.1"/>
    <property type="molecule type" value="Genomic_DNA"/>
</dbReference>
<keyword evidence="2" id="KW-1185">Reference proteome</keyword>
<name>A0A9W6BI79_9CHLO</name>
<accession>A0A9W6BI79</accession>
<comment type="caution">
    <text evidence="1">The sequence shown here is derived from an EMBL/GenBank/DDBJ whole genome shotgun (WGS) entry which is preliminary data.</text>
</comment>
<organism evidence="1 2">
    <name type="scientific">Pleodorina starrii</name>
    <dbReference type="NCBI Taxonomy" id="330485"/>
    <lineage>
        <taxon>Eukaryota</taxon>
        <taxon>Viridiplantae</taxon>
        <taxon>Chlorophyta</taxon>
        <taxon>core chlorophytes</taxon>
        <taxon>Chlorophyceae</taxon>
        <taxon>CS clade</taxon>
        <taxon>Chlamydomonadales</taxon>
        <taxon>Volvocaceae</taxon>
        <taxon>Pleodorina</taxon>
    </lineage>
</organism>
<reference evidence="1 2" key="1">
    <citation type="journal article" date="2023" name="Commun. Biol.">
        <title>Reorganization of the ancestral sex-determining regions during the evolution of trioecy in Pleodorina starrii.</title>
        <authorList>
            <person name="Takahashi K."/>
            <person name="Suzuki S."/>
            <person name="Kawai-Toyooka H."/>
            <person name="Yamamoto K."/>
            <person name="Hamaji T."/>
            <person name="Ootsuki R."/>
            <person name="Yamaguchi H."/>
            <person name="Kawachi M."/>
            <person name="Higashiyama T."/>
            <person name="Nozaki H."/>
        </authorList>
    </citation>
    <scope>NUCLEOTIDE SEQUENCE [LARGE SCALE GENOMIC DNA]</scope>
    <source>
        <strain evidence="1 2">NIES-4479</strain>
    </source>
</reference>
<dbReference type="Proteomes" id="UP001165080">
    <property type="component" value="Unassembled WGS sequence"/>
</dbReference>
<evidence type="ECO:0000313" key="1">
    <source>
        <dbReference type="EMBL" id="GLC52072.1"/>
    </source>
</evidence>